<dbReference type="PROSITE" id="PS50088">
    <property type="entry name" value="ANK_REPEAT"/>
    <property type="match status" value="2"/>
</dbReference>
<evidence type="ECO:0000256" key="3">
    <source>
        <dbReference type="PROSITE-ProRule" id="PRU00023"/>
    </source>
</evidence>
<keyword evidence="2 3" id="KW-0040">ANK repeat</keyword>
<dbReference type="AlphaFoldDB" id="A0AAE0YH97"/>
<dbReference type="PANTHER" id="PTHR24171">
    <property type="entry name" value="ANKYRIN REPEAT DOMAIN-CONTAINING PROTEIN 39-RELATED"/>
    <property type="match status" value="1"/>
</dbReference>
<keyword evidence="1" id="KW-0677">Repeat</keyword>
<evidence type="ECO:0000259" key="4">
    <source>
        <dbReference type="PROSITE" id="PS50225"/>
    </source>
</evidence>
<comment type="caution">
    <text evidence="5">The sequence shown here is derived from an EMBL/GenBank/DDBJ whole genome shotgun (WGS) entry which is preliminary data.</text>
</comment>
<dbReference type="InterPro" id="IPR001496">
    <property type="entry name" value="SOCS_box"/>
</dbReference>
<dbReference type="PROSITE" id="PS50297">
    <property type="entry name" value="ANK_REP_REGION"/>
    <property type="match status" value="2"/>
</dbReference>
<dbReference type="Pfam" id="PF07525">
    <property type="entry name" value="SOCS_box"/>
    <property type="match status" value="1"/>
</dbReference>
<dbReference type="InterPro" id="IPR002110">
    <property type="entry name" value="Ankyrin_rpt"/>
</dbReference>
<dbReference type="InterPro" id="IPR036770">
    <property type="entry name" value="Ankyrin_rpt-contain_sf"/>
</dbReference>
<dbReference type="SMART" id="SM00248">
    <property type="entry name" value="ANK"/>
    <property type="match status" value="11"/>
</dbReference>
<dbReference type="SUPFAM" id="SSF48403">
    <property type="entry name" value="Ankyrin repeat"/>
    <property type="match status" value="1"/>
</dbReference>
<gene>
    <name evidence="5" type="ORF">RRG08_030670</name>
</gene>
<dbReference type="CDD" id="cd03587">
    <property type="entry name" value="SOCS"/>
    <property type="match status" value="1"/>
</dbReference>
<feature type="domain" description="SOCS box" evidence="4">
    <location>
        <begin position="554"/>
        <end position="608"/>
    </location>
</feature>
<sequence>MASEYYESALELRQKQTKLYKDVIDLVQSLPKRSVIKAFVNGVSSCFLCEPLTLEVTAGCSCGRFFEQHPTIIEDTEGERLEIFLHALLEGSCKCIMLNPEIKTSRDGTQRSTKTWLHVAAALGCHELMEALINKSCLNLNTATSLYFHTPLSLAVMQTKGQLVSWLCNQPELNPNIKSKNEKHTPLVDAILAEKYHIVEILVQSSKIDINAKNFRSETPLIIATRMNNARLVKILLAARADHSIPTLDGSLPLMLAINSGPQVVKEFVKAKVPLNSLDPFGESAVTLALRNTYTDIVAILVDGGADCRANPDLPALVLAANLGHMDTLMYLLDQGGQHPDQGDTLGWTALHFASMRGLARAVGFLLDRGADPNCITMELSTPLALSVFHKHFVVSELLQAYGGDVNICDLDLDSPLHFAAFNGDEDTVQSLLCNGANACIMNRVGATPLFNAVVSGSPDVVRLLLPHYVDHCLHAESQGFNYTVFSNKSDLHFPAARSPLWAAANLATKTGLALVRLLLLAGYNASCEDWIHLREFPANLQIDSEEGKEYRALLRELLIDSACTPRSLMSLCRCVVRRALGPGGHRKVNQLSGVPRKVKNFILLRQI</sequence>
<accession>A0AAE0YH97</accession>
<reference evidence="5" key="1">
    <citation type="journal article" date="2023" name="G3 (Bethesda)">
        <title>A reference genome for the long-term kleptoplast-retaining sea slug Elysia crispata morphotype clarki.</title>
        <authorList>
            <person name="Eastman K.E."/>
            <person name="Pendleton A.L."/>
            <person name="Shaikh M.A."/>
            <person name="Suttiyut T."/>
            <person name="Ogas R."/>
            <person name="Tomko P."/>
            <person name="Gavelis G."/>
            <person name="Widhalm J.R."/>
            <person name="Wisecaver J.H."/>
        </authorList>
    </citation>
    <scope>NUCLEOTIDE SEQUENCE</scope>
    <source>
        <strain evidence="5">ECLA1</strain>
    </source>
</reference>
<dbReference type="Pfam" id="PF12796">
    <property type="entry name" value="Ank_2"/>
    <property type="match status" value="4"/>
</dbReference>
<dbReference type="SMART" id="SM00969">
    <property type="entry name" value="SOCS_box"/>
    <property type="match status" value="1"/>
</dbReference>
<dbReference type="PROSITE" id="PS50225">
    <property type="entry name" value="SOCS"/>
    <property type="match status" value="1"/>
</dbReference>
<protein>
    <recommendedName>
        <fullName evidence="4">SOCS box domain-containing protein</fullName>
    </recommendedName>
</protein>
<dbReference type="Gene3D" id="1.25.40.20">
    <property type="entry name" value="Ankyrin repeat-containing domain"/>
    <property type="match status" value="2"/>
</dbReference>
<evidence type="ECO:0000256" key="1">
    <source>
        <dbReference type="ARBA" id="ARBA00022737"/>
    </source>
</evidence>
<dbReference type="EMBL" id="JAWDGP010006193">
    <property type="protein sequence ID" value="KAK3745796.1"/>
    <property type="molecule type" value="Genomic_DNA"/>
</dbReference>
<name>A0AAE0YH97_9GAST</name>
<evidence type="ECO:0000313" key="6">
    <source>
        <dbReference type="Proteomes" id="UP001283361"/>
    </source>
</evidence>
<dbReference type="Proteomes" id="UP001283361">
    <property type="component" value="Unassembled WGS sequence"/>
</dbReference>
<keyword evidence="6" id="KW-1185">Reference proteome</keyword>
<feature type="repeat" description="ANK" evidence="3">
    <location>
        <begin position="346"/>
        <end position="378"/>
    </location>
</feature>
<proteinExistence type="predicted"/>
<dbReference type="Gene3D" id="1.10.750.20">
    <property type="entry name" value="SOCS box"/>
    <property type="match status" value="1"/>
</dbReference>
<evidence type="ECO:0000256" key="2">
    <source>
        <dbReference type="ARBA" id="ARBA00023043"/>
    </source>
</evidence>
<organism evidence="5 6">
    <name type="scientific">Elysia crispata</name>
    <name type="common">lettuce slug</name>
    <dbReference type="NCBI Taxonomy" id="231223"/>
    <lineage>
        <taxon>Eukaryota</taxon>
        <taxon>Metazoa</taxon>
        <taxon>Spiralia</taxon>
        <taxon>Lophotrochozoa</taxon>
        <taxon>Mollusca</taxon>
        <taxon>Gastropoda</taxon>
        <taxon>Heterobranchia</taxon>
        <taxon>Euthyneura</taxon>
        <taxon>Panpulmonata</taxon>
        <taxon>Sacoglossa</taxon>
        <taxon>Placobranchoidea</taxon>
        <taxon>Plakobranchidae</taxon>
        <taxon>Elysia</taxon>
    </lineage>
</organism>
<evidence type="ECO:0000313" key="5">
    <source>
        <dbReference type="EMBL" id="KAK3745796.1"/>
    </source>
</evidence>
<feature type="repeat" description="ANK" evidence="3">
    <location>
        <begin position="412"/>
        <end position="444"/>
    </location>
</feature>